<evidence type="ECO:0000313" key="3">
    <source>
        <dbReference type="EMBL" id="MFC6095892.1"/>
    </source>
</evidence>
<organism evidence="3 4">
    <name type="scientific">Flavobacterium qiangtangense</name>
    <dbReference type="NCBI Taxonomy" id="1442595"/>
    <lineage>
        <taxon>Bacteria</taxon>
        <taxon>Pseudomonadati</taxon>
        <taxon>Bacteroidota</taxon>
        <taxon>Flavobacteriia</taxon>
        <taxon>Flavobacteriales</taxon>
        <taxon>Flavobacteriaceae</taxon>
        <taxon>Flavobacterium</taxon>
    </lineage>
</organism>
<feature type="chain" id="PRO_5046203490" evidence="2">
    <location>
        <begin position="20"/>
        <end position="105"/>
    </location>
</feature>
<gene>
    <name evidence="3" type="ORF">ACFPVY_04475</name>
</gene>
<accession>A0ABW1PLR0</accession>
<feature type="region of interest" description="Disordered" evidence="1">
    <location>
        <begin position="24"/>
        <end position="105"/>
    </location>
</feature>
<keyword evidence="2" id="KW-0732">Signal</keyword>
<reference evidence="4" key="1">
    <citation type="journal article" date="2019" name="Int. J. Syst. Evol. Microbiol.">
        <title>The Global Catalogue of Microorganisms (GCM) 10K type strain sequencing project: providing services to taxonomists for standard genome sequencing and annotation.</title>
        <authorList>
            <consortium name="The Broad Institute Genomics Platform"/>
            <consortium name="The Broad Institute Genome Sequencing Center for Infectious Disease"/>
            <person name="Wu L."/>
            <person name="Ma J."/>
        </authorList>
    </citation>
    <scope>NUCLEOTIDE SEQUENCE [LARGE SCALE GENOMIC DNA]</scope>
    <source>
        <strain evidence="4">CCUG 49679</strain>
    </source>
</reference>
<comment type="caution">
    <text evidence="3">The sequence shown here is derived from an EMBL/GenBank/DDBJ whole genome shotgun (WGS) entry which is preliminary data.</text>
</comment>
<protein>
    <submittedName>
        <fullName evidence="3">Uncharacterized protein</fullName>
    </submittedName>
</protein>
<evidence type="ECO:0000256" key="2">
    <source>
        <dbReference type="SAM" id="SignalP"/>
    </source>
</evidence>
<dbReference type="Proteomes" id="UP001596287">
    <property type="component" value="Unassembled WGS sequence"/>
</dbReference>
<evidence type="ECO:0000313" key="4">
    <source>
        <dbReference type="Proteomes" id="UP001596287"/>
    </source>
</evidence>
<proteinExistence type="predicted"/>
<sequence>MKNLFMGIAFFAFTGIASAQTDIGDEIENNQDRIQQQPPRDTQRSTERAAKVEATKQQSEAEIDAEKAAKDKGQSKNYTKVNPDKISPQKIDSTRGVQPVKKPRN</sequence>
<feature type="compositionally biased region" description="Basic and acidic residues" evidence="1">
    <location>
        <begin position="64"/>
        <end position="74"/>
    </location>
</feature>
<dbReference type="RefSeq" id="WP_379790579.1">
    <property type="nucleotide sequence ID" value="NZ_JBHSQB010000004.1"/>
</dbReference>
<name>A0ABW1PLR0_9FLAO</name>
<keyword evidence="4" id="KW-1185">Reference proteome</keyword>
<feature type="compositionally biased region" description="Basic and acidic residues" evidence="1">
    <location>
        <begin position="41"/>
        <end position="54"/>
    </location>
</feature>
<feature type="signal peptide" evidence="2">
    <location>
        <begin position="1"/>
        <end position="19"/>
    </location>
</feature>
<evidence type="ECO:0000256" key="1">
    <source>
        <dbReference type="SAM" id="MobiDB-lite"/>
    </source>
</evidence>
<dbReference type="EMBL" id="JBHSQB010000004">
    <property type="protein sequence ID" value="MFC6095892.1"/>
    <property type="molecule type" value="Genomic_DNA"/>
</dbReference>